<dbReference type="STRING" id="398579.Spea_2098"/>
<organism evidence="1 2">
    <name type="scientific">Shewanella pealeana (strain ATCC 700345 / ANG-SQ1)</name>
    <dbReference type="NCBI Taxonomy" id="398579"/>
    <lineage>
        <taxon>Bacteria</taxon>
        <taxon>Pseudomonadati</taxon>
        <taxon>Pseudomonadota</taxon>
        <taxon>Gammaproteobacteria</taxon>
        <taxon>Alteromonadales</taxon>
        <taxon>Shewanellaceae</taxon>
        <taxon>Shewanella</taxon>
    </lineage>
</organism>
<name>A8H4D1_SHEPA</name>
<dbReference type="InterPro" id="IPR046525">
    <property type="entry name" value="DUF6702"/>
</dbReference>
<dbReference type="Pfam" id="PF20420">
    <property type="entry name" value="DUF6702"/>
    <property type="match status" value="1"/>
</dbReference>
<dbReference type="Proteomes" id="UP000002608">
    <property type="component" value="Chromosome"/>
</dbReference>
<evidence type="ECO:0000313" key="2">
    <source>
        <dbReference type="Proteomes" id="UP000002608"/>
    </source>
</evidence>
<dbReference type="AlphaFoldDB" id="A8H4D1"/>
<dbReference type="OrthoDB" id="5741133at2"/>
<dbReference type="eggNOG" id="ENOG502Z826">
    <property type="taxonomic scope" value="Bacteria"/>
</dbReference>
<dbReference type="HOGENOM" id="CLU_107087_2_0_6"/>
<accession>A8H4D1</accession>
<keyword evidence="2" id="KW-1185">Reference proteome</keyword>
<reference evidence="1 2" key="1">
    <citation type="submission" date="2007-10" db="EMBL/GenBank/DDBJ databases">
        <title>Complete sequence of Shewanella pealeana ATCC 700345.</title>
        <authorList>
            <consortium name="US DOE Joint Genome Institute"/>
            <person name="Copeland A."/>
            <person name="Lucas S."/>
            <person name="Lapidus A."/>
            <person name="Barry K."/>
            <person name="Glavina del Rio T."/>
            <person name="Dalin E."/>
            <person name="Tice H."/>
            <person name="Pitluck S."/>
            <person name="Chertkov O."/>
            <person name="Brettin T."/>
            <person name="Bruce D."/>
            <person name="Detter J.C."/>
            <person name="Han C."/>
            <person name="Schmutz J."/>
            <person name="Larimer F."/>
            <person name="Land M."/>
            <person name="Hauser L."/>
            <person name="Kyrpides N."/>
            <person name="Kim E."/>
            <person name="Zhao J.-S.Z."/>
            <person name="Manno D."/>
            <person name="Hawari J."/>
            <person name="Richardson P."/>
        </authorList>
    </citation>
    <scope>NUCLEOTIDE SEQUENCE [LARGE SCALE GENOMIC DNA]</scope>
    <source>
        <strain evidence="2">ATCC 700345 / ANG-SQ1</strain>
    </source>
</reference>
<dbReference type="RefSeq" id="WP_012155334.1">
    <property type="nucleotide sequence ID" value="NC_009901.1"/>
</dbReference>
<dbReference type="EMBL" id="CP000851">
    <property type="protein sequence ID" value="ABV87418.1"/>
    <property type="molecule type" value="Genomic_DNA"/>
</dbReference>
<sequence>MKRFFIGLICFIMSSYSYGHQQKTAVTSIKFNHRTQQIEIMHKFYLHDAEHAVKALFDPRADILSNAKTQQTFADYVQLQFDLKQDNGTNIPLSFIGTELDGKYLWIYQQSPIPKGLTGLNISNGALQELWPAQINLVNVEGKGKVKSVLFDNESSWLKVDLAD</sequence>
<dbReference type="KEGG" id="spl:Spea_2098"/>
<protein>
    <submittedName>
        <fullName evidence="1">Putative orphan protein</fullName>
    </submittedName>
</protein>
<gene>
    <name evidence="1" type="ordered locus">Spea_2098</name>
</gene>
<proteinExistence type="predicted"/>
<evidence type="ECO:0000313" key="1">
    <source>
        <dbReference type="EMBL" id="ABV87418.1"/>
    </source>
</evidence>